<evidence type="ECO:0000313" key="2">
    <source>
        <dbReference type="Proteomes" id="UP000651057"/>
    </source>
</evidence>
<dbReference type="Proteomes" id="UP000651057">
    <property type="component" value="Unassembled WGS sequence"/>
</dbReference>
<comment type="caution">
    <text evidence="1">The sequence shown here is derived from an EMBL/GenBank/DDBJ whole genome shotgun (WGS) entry which is preliminary data.</text>
</comment>
<dbReference type="RefSeq" id="WP_201919864.1">
    <property type="nucleotide sequence ID" value="NZ_BAABAX010000003.1"/>
</dbReference>
<proteinExistence type="predicted"/>
<organism evidence="1 2">
    <name type="scientific">Aquimarina mytili</name>
    <dbReference type="NCBI Taxonomy" id="874423"/>
    <lineage>
        <taxon>Bacteria</taxon>
        <taxon>Pseudomonadati</taxon>
        <taxon>Bacteroidota</taxon>
        <taxon>Flavobacteriia</taxon>
        <taxon>Flavobacteriales</taxon>
        <taxon>Flavobacteriaceae</taxon>
        <taxon>Aquimarina</taxon>
    </lineage>
</organism>
<dbReference type="PROSITE" id="PS51257">
    <property type="entry name" value="PROKAR_LIPOPROTEIN"/>
    <property type="match status" value="1"/>
</dbReference>
<name>A0A936ZRN2_9FLAO</name>
<dbReference type="Pfam" id="PF16148">
    <property type="entry name" value="DUF4856"/>
    <property type="match status" value="1"/>
</dbReference>
<dbReference type="AlphaFoldDB" id="A0A936ZRN2"/>
<evidence type="ECO:0000313" key="1">
    <source>
        <dbReference type="EMBL" id="MBL0684152.1"/>
    </source>
</evidence>
<protein>
    <submittedName>
        <fullName evidence="1">DUF4856 domain-containing protein</fullName>
    </submittedName>
</protein>
<reference evidence="1" key="1">
    <citation type="submission" date="2021-01" db="EMBL/GenBank/DDBJ databases">
        <authorList>
            <person name="Zhong Y.L."/>
        </authorList>
    </citation>
    <scope>NUCLEOTIDE SEQUENCE</scope>
    <source>
        <strain evidence="1">KCTC 23302</strain>
    </source>
</reference>
<sequence length="413" mass="45122">MKINKLINLACLSGALILGSCSDDDDTIFLPETQFEVPATYVFERNGESTVSFGGQTTRIAMSEEIVSALKNETLDEATLANMFAHVEGANDFSTEALNDSDKSVRSKTAASRDYFFDNVTVTNEIKEEFDGWIKSQVDDVFTSWTTPAVEGTAGFIEEGGADPATRYVNANGLELNQAFGKGLIGALMVDQALNNYLGTLILDEADNRTNNDNGVVAEGKNYTTMEHKWDEAYGYLYGASVDAANPNATIGDDDSFLNKYIGRVENDKDGDFTGIAADIYTAFKLGRAAIVAKRYDIRDAQAAIIREKISQVIGVRAVYYLQQGKSTLEESTVDYASAFHDLSEGYGFIYSLQFTRNPITNAPYFSRTEVEGLLNQLMGATNGLWNVTPETLQTISETIAAEFSFTVEQAGS</sequence>
<gene>
    <name evidence="1" type="ORF">JJQ60_11535</name>
</gene>
<dbReference type="InterPro" id="IPR032331">
    <property type="entry name" value="DUF4856"/>
</dbReference>
<keyword evidence="2" id="KW-1185">Reference proteome</keyword>
<dbReference type="EMBL" id="JAERQJ010000004">
    <property type="protein sequence ID" value="MBL0684152.1"/>
    <property type="molecule type" value="Genomic_DNA"/>
</dbReference>
<accession>A0A936ZRN2</accession>